<proteinExistence type="inferred from homology"/>
<dbReference type="SUPFAM" id="SSF109998">
    <property type="entry name" value="Triger factor/SurA peptide-binding domain-like"/>
    <property type="match status" value="1"/>
</dbReference>
<dbReference type="PROSITE" id="PS50198">
    <property type="entry name" value="PPIC_PPIASE_2"/>
    <property type="match status" value="2"/>
</dbReference>
<dbReference type="GO" id="GO:0030288">
    <property type="term" value="C:outer membrane-bounded periplasmic space"/>
    <property type="evidence" value="ECO:0007669"/>
    <property type="project" value="InterPro"/>
</dbReference>
<dbReference type="InterPro" id="IPR023058">
    <property type="entry name" value="PPIase_PpiC_CS"/>
</dbReference>
<dbReference type="PROSITE" id="PS01096">
    <property type="entry name" value="PPIC_PPIASE_1"/>
    <property type="match status" value="1"/>
</dbReference>
<comment type="caution">
    <text evidence="9">The sequence shown here is derived from an EMBL/GenBank/DDBJ whole genome shotgun (WGS) entry which is preliminary data.</text>
</comment>
<dbReference type="PANTHER" id="PTHR47637">
    <property type="entry name" value="CHAPERONE SURA"/>
    <property type="match status" value="1"/>
</dbReference>
<evidence type="ECO:0000256" key="4">
    <source>
        <dbReference type="ARBA" id="ARBA00023110"/>
    </source>
</evidence>
<keyword evidence="2 7" id="KW-0677">Repeat</keyword>
<dbReference type="InterPro" id="IPR015391">
    <property type="entry name" value="SurA_N"/>
</dbReference>
<dbReference type="GO" id="GO:0051082">
    <property type="term" value="F:unfolded protein binding"/>
    <property type="evidence" value="ECO:0007669"/>
    <property type="project" value="UniProtKB-UniRule"/>
</dbReference>
<dbReference type="GO" id="GO:0043165">
    <property type="term" value="P:Gram-negative-bacterium-type cell outer membrane assembly"/>
    <property type="evidence" value="ECO:0007669"/>
    <property type="project" value="InterPro"/>
</dbReference>
<dbReference type="HAMAP" id="MF_01183">
    <property type="entry name" value="Chaperone_SurA"/>
    <property type="match status" value="1"/>
</dbReference>
<evidence type="ECO:0000256" key="2">
    <source>
        <dbReference type="ARBA" id="ARBA00022737"/>
    </source>
</evidence>
<keyword evidence="6 7" id="KW-0413">Isomerase</keyword>
<feature type="chain" id="PRO_5031662710" description="Chaperone SurA" evidence="7">
    <location>
        <begin position="27"/>
        <end position="468"/>
    </location>
</feature>
<evidence type="ECO:0000256" key="6">
    <source>
        <dbReference type="ARBA" id="ARBA00023235"/>
    </source>
</evidence>
<keyword evidence="10" id="KW-1185">Reference proteome</keyword>
<dbReference type="EC" id="5.2.1.8" evidence="7"/>
<dbReference type="Gene3D" id="3.10.50.40">
    <property type="match status" value="2"/>
</dbReference>
<dbReference type="AlphaFoldDB" id="A0A7U7GGS3"/>
<organism evidence="9 10">
    <name type="scientific">Candidatus Contendobacter odensis Run_B_J11</name>
    <dbReference type="NCBI Taxonomy" id="1400861"/>
    <lineage>
        <taxon>Bacteria</taxon>
        <taxon>Pseudomonadati</taxon>
        <taxon>Pseudomonadota</taxon>
        <taxon>Gammaproteobacteria</taxon>
        <taxon>Candidatus Competibacteraceae</taxon>
        <taxon>Candidatus Contendibacter</taxon>
    </lineage>
</organism>
<dbReference type="Pfam" id="PF00639">
    <property type="entry name" value="Rotamase"/>
    <property type="match status" value="2"/>
</dbReference>
<name>A0A7U7GGS3_9GAMM</name>
<dbReference type="InterPro" id="IPR000297">
    <property type="entry name" value="PPIase_PpiC"/>
</dbReference>
<dbReference type="GO" id="GO:0006457">
    <property type="term" value="P:protein folding"/>
    <property type="evidence" value="ECO:0007669"/>
    <property type="project" value="UniProtKB-UniRule"/>
</dbReference>
<dbReference type="Gene3D" id="1.10.4030.10">
    <property type="entry name" value="Porin chaperone SurA, peptide-binding domain"/>
    <property type="match status" value="1"/>
</dbReference>
<evidence type="ECO:0000256" key="3">
    <source>
        <dbReference type="ARBA" id="ARBA00022764"/>
    </source>
</evidence>
<gene>
    <name evidence="7" type="primary">surA</name>
    <name evidence="9" type="ORF">BN874_870014</name>
</gene>
<dbReference type="EMBL" id="CBTK010000306">
    <property type="protein sequence ID" value="CDH47647.1"/>
    <property type="molecule type" value="Genomic_DNA"/>
</dbReference>
<accession>A0A7U7GGS3</accession>
<keyword evidence="3 7" id="KW-0574">Periplasm</keyword>
<evidence type="ECO:0000313" key="10">
    <source>
        <dbReference type="Proteomes" id="UP000019184"/>
    </source>
</evidence>
<dbReference type="GO" id="GO:0050821">
    <property type="term" value="P:protein stabilization"/>
    <property type="evidence" value="ECO:0007669"/>
    <property type="project" value="InterPro"/>
</dbReference>
<dbReference type="GO" id="GO:0042277">
    <property type="term" value="F:peptide binding"/>
    <property type="evidence" value="ECO:0007669"/>
    <property type="project" value="InterPro"/>
</dbReference>
<comment type="domain">
    <text evidence="7">The PPIase activity resides only in the second parvulin domain. The N-terminal region and the C-terminal tail are necessary and sufficient for the chaperone activity of SurA. The PPIase activity is dispensable for SurA to function as a chaperone. The N-terminal region and the C-terminal tail are also required for porin recognition.</text>
</comment>
<dbReference type="Pfam" id="PF09312">
    <property type="entry name" value="SurA_N"/>
    <property type="match status" value="1"/>
</dbReference>
<keyword evidence="1 7" id="KW-0732">Signal</keyword>
<protein>
    <recommendedName>
        <fullName evidence="7">Chaperone SurA</fullName>
    </recommendedName>
    <alternativeName>
        <fullName evidence="7">Peptidyl-prolyl cis-trans isomerase SurA</fullName>
        <shortName evidence="7">PPIase SurA</shortName>
        <ecNumber evidence="7">5.2.1.8</ecNumber>
    </alternativeName>
    <alternativeName>
        <fullName evidence="7">Rotamase SurA</fullName>
    </alternativeName>
</protein>
<evidence type="ECO:0000313" key="9">
    <source>
        <dbReference type="EMBL" id="CDH47647.1"/>
    </source>
</evidence>
<sequence length="468" mass="51877" precursor="true">MVRMNKLLSSLMLCLLLSAFSIPGQAQLTFGPGPEGASSTLDVIVAVVNDDVITRRELDAAIVRIEAQLRQRKVPAPPRPVLEQQVLERLILNQLQLRAAERNGVTVDDATLNAAIENVAQRNNMNLTQMRQTVEKDGISFAQFRDEVRRELLAARLRQKLVDSQIQVSELDVDNLQAQLAASTGGGGSSNAGNEAREYRVAQILIAVPDNASPQRIEAAKRKAEDVLTQLNKGADFRQLAVSVSADRQALEGGDLGWRRADQLPTLFADVVLRLKPGQSSDLIRSPSGFHIVKLLEVRGGGAETRPTPTQQALVTQTHARHILLRVSPQQSDDEARQRLEQMRQQIRKGEDFAVLARAHSDDKASGERGGDLGWVTPGMLVPQFEQVMNALKPNQISAPFKTPFGWHIVQVLERRQGQASPETERARVREALLRRRSDEDWELVLRRLRDEAYVEVRLQPAGPTPAP</sequence>
<comment type="catalytic activity">
    <reaction evidence="7">
        <text>[protein]-peptidylproline (omega=180) = [protein]-peptidylproline (omega=0)</text>
        <dbReference type="Rhea" id="RHEA:16237"/>
        <dbReference type="Rhea" id="RHEA-COMP:10747"/>
        <dbReference type="Rhea" id="RHEA-COMP:10748"/>
        <dbReference type="ChEBI" id="CHEBI:83833"/>
        <dbReference type="ChEBI" id="CHEBI:83834"/>
        <dbReference type="EC" id="5.2.1.8"/>
    </reaction>
</comment>
<feature type="signal peptide" evidence="7">
    <location>
        <begin position="1"/>
        <end position="26"/>
    </location>
</feature>
<keyword evidence="5 7" id="KW-0143">Chaperone</keyword>
<dbReference type="InterPro" id="IPR046357">
    <property type="entry name" value="PPIase_dom_sf"/>
</dbReference>
<comment type="subcellular location">
    <subcellularLocation>
        <location evidence="7">Periplasm</location>
    </subcellularLocation>
    <text evidence="7">Is capable of associating with the outer membrane.</text>
</comment>
<comment type="function">
    <text evidence="7">Chaperone involved in the correct folding and assembly of outer membrane proteins. Recognizes specific patterns of aromatic residues and the orientation of their side chains, which are found more frequently in integral outer membrane proteins. May act in both early periplasmic and late outer membrane-associated steps of protein maturation.</text>
</comment>
<evidence type="ECO:0000256" key="5">
    <source>
        <dbReference type="ARBA" id="ARBA00023186"/>
    </source>
</evidence>
<dbReference type="GO" id="GO:0003755">
    <property type="term" value="F:peptidyl-prolyl cis-trans isomerase activity"/>
    <property type="evidence" value="ECO:0007669"/>
    <property type="project" value="UniProtKB-UniRule"/>
</dbReference>
<dbReference type="Proteomes" id="UP000019184">
    <property type="component" value="Unassembled WGS sequence"/>
</dbReference>
<evidence type="ECO:0000256" key="1">
    <source>
        <dbReference type="ARBA" id="ARBA00022729"/>
    </source>
</evidence>
<dbReference type="SUPFAM" id="SSF54534">
    <property type="entry name" value="FKBP-like"/>
    <property type="match status" value="2"/>
</dbReference>
<feature type="domain" description="PpiC" evidence="8">
    <location>
        <begin position="196"/>
        <end position="297"/>
    </location>
</feature>
<evidence type="ECO:0000256" key="7">
    <source>
        <dbReference type="HAMAP-Rule" id="MF_01183"/>
    </source>
</evidence>
<dbReference type="InterPro" id="IPR050280">
    <property type="entry name" value="OMP_Chaperone_SurA"/>
</dbReference>
<keyword evidence="4 7" id="KW-0697">Rotamase</keyword>
<dbReference type="InterPro" id="IPR027304">
    <property type="entry name" value="Trigger_fact/SurA_dom_sf"/>
</dbReference>
<reference evidence="9 10" key="1">
    <citation type="journal article" date="2014" name="ISME J.">
        <title>Candidatus Competibacter-lineage genomes retrieved from metagenomes reveal functional metabolic diversity.</title>
        <authorList>
            <person name="McIlroy S.J."/>
            <person name="Albertsen M."/>
            <person name="Andresen E.K."/>
            <person name="Saunders A.M."/>
            <person name="Kristiansen R."/>
            <person name="Stokholm-Bjerregaard M."/>
            <person name="Nielsen K.L."/>
            <person name="Nielsen P.H."/>
        </authorList>
    </citation>
    <scope>NUCLEOTIDE SEQUENCE [LARGE SCALE GENOMIC DNA]</scope>
    <source>
        <strain evidence="9 10">Run_B_J11</strain>
    </source>
</reference>
<feature type="domain" description="PpiC" evidence="8">
    <location>
        <begin position="315"/>
        <end position="414"/>
    </location>
</feature>
<evidence type="ECO:0000259" key="8">
    <source>
        <dbReference type="PROSITE" id="PS50198"/>
    </source>
</evidence>
<dbReference type="PANTHER" id="PTHR47637:SF1">
    <property type="entry name" value="CHAPERONE SURA"/>
    <property type="match status" value="1"/>
</dbReference>
<dbReference type="InterPro" id="IPR023034">
    <property type="entry name" value="PPIase_SurA"/>
</dbReference>